<dbReference type="EMBL" id="JABSNM010000003">
    <property type="protein sequence ID" value="NRT55186.1"/>
    <property type="molecule type" value="Genomic_DNA"/>
</dbReference>
<dbReference type="Proteomes" id="UP001516061">
    <property type="component" value="Unassembled WGS sequence"/>
</dbReference>
<reference evidence="1 2" key="1">
    <citation type="submission" date="2020-05" db="EMBL/GenBank/DDBJ databases">
        <title>Genomic Encyclopedia of Type Strains, Phase IV (KMG-V): Genome sequencing to study the core and pangenomes of soil and plant-associated prokaryotes.</title>
        <authorList>
            <person name="Whitman W."/>
        </authorList>
    </citation>
    <scope>NUCLEOTIDE SEQUENCE [LARGE SCALE GENOMIC DNA]</scope>
    <source>
        <strain evidence="1 2">C29</strain>
    </source>
</reference>
<organism evidence="1 2">
    <name type="scientific">Sphaerotilus uruguayifluvii</name>
    <dbReference type="NCBI Taxonomy" id="2735897"/>
    <lineage>
        <taxon>Bacteria</taxon>
        <taxon>Pseudomonadati</taxon>
        <taxon>Pseudomonadota</taxon>
        <taxon>Betaproteobacteria</taxon>
        <taxon>Burkholderiales</taxon>
        <taxon>Sphaerotilaceae</taxon>
        <taxon>Sphaerotilus</taxon>
    </lineage>
</organism>
<comment type="caution">
    <text evidence="1">The sequence shown here is derived from an EMBL/GenBank/DDBJ whole genome shotgun (WGS) entry which is preliminary data.</text>
</comment>
<keyword evidence="2" id="KW-1185">Reference proteome</keyword>
<sequence>MNVTTLFPTQQQTSLSPVAIEAFCKVFDQRIAQMTEAQLRSLVEGYRAWNTAPEAVKAA</sequence>
<evidence type="ECO:0000313" key="2">
    <source>
        <dbReference type="Proteomes" id="UP001516061"/>
    </source>
</evidence>
<evidence type="ECO:0000313" key="1">
    <source>
        <dbReference type="EMBL" id="NRT55186.1"/>
    </source>
</evidence>
<gene>
    <name evidence="1" type="ORF">HNQ01_000896</name>
</gene>
<proteinExistence type="predicted"/>
<name>A0ABX2FYT9_9BURK</name>
<protein>
    <submittedName>
        <fullName evidence="1">Uncharacterized protein</fullName>
    </submittedName>
</protein>
<accession>A0ABX2FYT9</accession>
<dbReference type="RefSeq" id="WP_173804173.1">
    <property type="nucleotide sequence ID" value="NZ_JABSNM010000003.1"/>
</dbReference>